<organism evidence="2 3">
    <name type="scientific">Atta colombica</name>
    <dbReference type="NCBI Taxonomy" id="520822"/>
    <lineage>
        <taxon>Eukaryota</taxon>
        <taxon>Metazoa</taxon>
        <taxon>Ecdysozoa</taxon>
        <taxon>Arthropoda</taxon>
        <taxon>Hexapoda</taxon>
        <taxon>Insecta</taxon>
        <taxon>Pterygota</taxon>
        <taxon>Neoptera</taxon>
        <taxon>Endopterygota</taxon>
        <taxon>Hymenoptera</taxon>
        <taxon>Apocrita</taxon>
        <taxon>Aculeata</taxon>
        <taxon>Formicoidea</taxon>
        <taxon>Formicidae</taxon>
        <taxon>Myrmicinae</taxon>
        <taxon>Atta</taxon>
    </lineage>
</organism>
<evidence type="ECO:0000313" key="3">
    <source>
        <dbReference type="Proteomes" id="UP000078540"/>
    </source>
</evidence>
<evidence type="ECO:0000256" key="1">
    <source>
        <dbReference type="SAM" id="MobiDB-lite"/>
    </source>
</evidence>
<reference evidence="2 3" key="1">
    <citation type="submission" date="2015-09" db="EMBL/GenBank/DDBJ databases">
        <title>Atta colombica WGS genome.</title>
        <authorList>
            <person name="Nygaard S."/>
            <person name="Hu H."/>
            <person name="Boomsma J."/>
            <person name="Zhang G."/>
        </authorList>
    </citation>
    <scope>NUCLEOTIDE SEQUENCE [LARGE SCALE GENOMIC DNA]</scope>
    <source>
        <strain evidence="2">Treedump-2</strain>
        <tissue evidence="2">Whole body</tissue>
    </source>
</reference>
<protein>
    <submittedName>
        <fullName evidence="2">Uncharacterized protein</fullName>
    </submittedName>
</protein>
<name>A0A195B3Y1_9HYME</name>
<keyword evidence="3" id="KW-1185">Reference proteome</keyword>
<feature type="compositionally biased region" description="Acidic residues" evidence="1">
    <location>
        <begin position="105"/>
        <end position="120"/>
    </location>
</feature>
<dbReference type="AlphaFoldDB" id="A0A195B3Y1"/>
<gene>
    <name evidence="2" type="ORF">ALC53_10355</name>
</gene>
<feature type="region of interest" description="Disordered" evidence="1">
    <location>
        <begin position="94"/>
        <end position="125"/>
    </location>
</feature>
<sequence>MRRRVRRCCIVAPAKCNTNRQRLVKQRFATLCSDASASRRRCVSWRSLSREDTNLAKLSPIKERKDRHVLSSSMRVGIVAKSLRSSTSLDNVRSTKRRSWRDEREEKEEEEEEEEEEANAEDDRVVGTSSLKLVPRQDGCMGSLGHVNAEWATWSFCGRCRKKVFEVQLSPHVQATTHTSALFLRAHVHTRRSSCLCVLRQDRVYIATGILRDD</sequence>
<accession>A0A195B3Y1</accession>
<dbReference type="Proteomes" id="UP000078540">
    <property type="component" value="Unassembled WGS sequence"/>
</dbReference>
<dbReference type="EMBL" id="KQ976618">
    <property type="protein sequence ID" value="KYM79191.1"/>
    <property type="molecule type" value="Genomic_DNA"/>
</dbReference>
<proteinExistence type="predicted"/>
<evidence type="ECO:0000313" key="2">
    <source>
        <dbReference type="EMBL" id="KYM79191.1"/>
    </source>
</evidence>